<protein>
    <submittedName>
        <fullName evidence="8">Metalloprotease TldD</fullName>
    </submittedName>
</protein>
<dbReference type="InterPro" id="IPR035068">
    <property type="entry name" value="TldD/PmbA_N"/>
</dbReference>
<organism evidence="8 9">
    <name type="scientific">Sulfidibacter corallicola</name>
    <dbReference type="NCBI Taxonomy" id="2818388"/>
    <lineage>
        <taxon>Bacteria</taxon>
        <taxon>Pseudomonadati</taxon>
        <taxon>Acidobacteriota</taxon>
        <taxon>Holophagae</taxon>
        <taxon>Acanthopleuribacterales</taxon>
        <taxon>Acanthopleuribacteraceae</taxon>
        <taxon>Sulfidibacter</taxon>
    </lineage>
</organism>
<evidence type="ECO:0000313" key="8">
    <source>
        <dbReference type="EMBL" id="QTD50840.1"/>
    </source>
</evidence>
<gene>
    <name evidence="8" type="primary">tldD</name>
    <name evidence="8" type="ORF">J3U87_00095</name>
</gene>
<evidence type="ECO:0000256" key="4">
    <source>
        <dbReference type="ARBA" id="ARBA00023049"/>
    </source>
</evidence>
<keyword evidence="2" id="KW-0645">Protease</keyword>
<dbReference type="KEGG" id="scor:J3U87_00095"/>
<dbReference type="InterPro" id="IPR051463">
    <property type="entry name" value="Peptidase_U62_metallo"/>
</dbReference>
<dbReference type="GO" id="GO:0006508">
    <property type="term" value="P:proteolysis"/>
    <property type="evidence" value="ECO:0007669"/>
    <property type="project" value="UniProtKB-KW"/>
</dbReference>
<evidence type="ECO:0000259" key="7">
    <source>
        <dbReference type="Pfam" id="PF19290"/>
    </source>
</evidence>
<evidence type="ECO:0000256" key="3">
    <source>
        <dbReference type="ARBA" id="ARBA00022801"/>
    </source>
</evidence>
<keyword evidence="3" id="KW-0378">Hydrolase</keyword>
<dbReference type="AlphaFoldDB" id="A0A8A4TMR1"/>
<dbReference type="GO" id="GO:0005829">
    <property type="term" value="C:cytosol"/>
    <property type="evidence" value="ECO:0007669"/>
    <property type="project" value="TreeGrafter"/>
</dbReference>
<evidence type="ECO:0000259" key="5">
    <source>
        <dbReference type="Pfam" id="PF01523"/>
    </source>
</evidence>
<comment type="similarity">
    <text evidence="1">Belongs to the peptidase U62 family.</text>
</comment>
<dbReference type="Pfam" id="PF19289">
    <property type="entry name" value="PmbA_TldD_3rd"/>
    <property type="match status" value="1"/>
</dbReference>
<dbReference type="PANTHER" id="PTHR30624">
    <property type="entry name" value="UNCHARACTERIZED PROTEIN TLDD AND PMBA"/>
    <property type="match status" value="1"/>
</dbReference>
<dbReference type="InterPro" id="IPR045569">
    <property type="entry name" value="Metalloprtase-TldD/E_C"/>
</dbReference>
<dbReference type="RefSeq" id="WP_237380918.1">
    <property type="nucleotide sequence ID" value="NZ_CP071793.1"/>
</dbReference>
<accession>A0A8A4TMR1</accession>
<evidence type="ECO:0000256" key="2">
    <source>
        <dbReference type="ARBA" id="ARBA00022670"/>
    </source>
</evidence>
<dbReference type="Proteomes" id="UP000663929">
    <property type="component" value="Chromosome"/>
</dbReference>
<dbReference type="PIRSF" id="PIRSF004919">
    <property type="entry name" value="TldD"/>
    <property type="match status" value="1"/>
</dbReference>
<feature type="domain" description="Metalloprotease TldD/E central" evidence="7">
    <location>
        <begin position="117"/>
        <end position="225"/>
    </location>
</feature>
<sequence length="468" mass="51578">MSLDLFRLSQESIQRILNRAMSRGGDFAEIFCEVSRFNSLVMEEGILKTAISSIEKGVGVRVVKGERTGYAYTERLDDASFLKIADTAAAIAEDKGSERSYALEQKPLTNRYAIDDPSTEVDLDKKIQWIIKANEHARAYSDLVTKVSISYTDHQRTILLADTRGRLFEDVQPMLRFSISAICEKDGERQTGRSGDGGRRGFSFVTADKVRKWAEDAVREALVLLEAKQAPAGMLPVILAPGDSGILLHEAIGHPLEADFNRKGTSAYADRLGHMVADPQCTIIDDGTIEHDRGSINVDDELNDSQRTVLIENGRLNTYMMDEISARYFDQESTGNGRRESYKYQPLPRMRTTYMLPGEYSADEIIGSTEHGIYCKTFKGGQVEISNGNFTFVPSEAYLIRDGKLSHPIKNFILIGNGPDVLSKVTMVGNDFAMGSGIWTCGKGQSVPVGVGLPTVKISEMTVGGQTA</sequence>
<dbReference type="InterPro" id="IPR025502">
    <property type="entry name" value="TldD"/>
</dbReference>
<feature type="domain" description="Metalloprotease TldD/E C-terminal" evidence="6">
    <location>
        <begin position="233"/>
        <end position="465"/>
    </location>
</feature>
<dbReference type="SUPFAM" id="SSF111283">
    <property type="entry name" value="Putative modulator of DNA gyrase, PmbA/TldD"/>
    <property type="match status" value="1"/>
</dbReference>
<dbReference type="Gene3D" id="3.30.2290.10">
    <property type="entry name" value="PmbA/TldD superfamily"/>
    <property type="match status" value="1"/>
</dbReference>
<dbReference type="PANTHER" id="PTHR30624:SF4">
    <property type="entry name" value="METALLOPROTEASE TLDD"/>
    <property type="match status" value="1"/>
</dbReference>
<keyword evidence="4 8" id="KW-0482">Metalloprotease</keyword>
<dbReference type="GO" id="GO:0008237">
    <property type="term" value="F:metallopeptidase activity"/>
    <property type="evidence" value="ECO:0007669"/>
    <property type="project" value="UniProtKB-KW"/>
</dbReference>
<reference evidence="8" key="1">
    <citation type="submission" date="2021-03" db="EMBL/GenBank/DDBJ databases">
        <title>Acanthopleuribacteraceae sp. M133.</title>
        <authorList>
            <person name="Wang G."/>
        </authorList>
    </citation>
    <scope>NUCLEOTIDE SEQUENCE</scope>
    <source>
        <strain evidence="8">M133</strain>
    </source>
</reference>
<dbReference type="Pfam" id="PF19290">
    <property type="entry name" value="PmbA_TldD_2nd"/>
    <property type="match status" value="1"/>
</dbReference>
<feature type="domain" description="Metalloprotease TldD/E N-terminal" evidence="5">
    <location>
        <begin position="28"/>
        <end position="92"/>
    </location>
</feature>
<name>A0A8A4TMR1_SULCO</name>
<dbReference type="InterPro" id="IPR002510">
    <property type="entry name" value="Metalloprtase-TldD/E_N"/>
</dbReference>
<evidence type="ECO:0000256" key="1">
    <source>
        <dbReference type="ARBA" id="ARBA00005836"/>
    </source>
</evidence>
<dbReference type="InterPro" id="IPR036059">
    <property type="entry name" value="TldD/PmbA_sf"/>
</dbReference>
<evidence type="ECO:0000259" key="6">
    <source>
        <dbReference type="Pfam" id="PF19289"/>
    </source>
</evidence>
<keyword evidence="9" id="KW-1185">Reference proteome</keyword>
<dbReference type="InterPro" id="IPR045570">
    <property type="entry name" value="Metalloprtase-TldD/E_cen_dom"/>
</dbReference>
<dbReference type="EMBL" id="CP071793">
    <property type="protein sequence ID" value="QTD50840.1"/>
    <property type="molecule type" value="Genomic_DNA"/>
</dbReference>
<dbReference type="Pfam" id="PF01523">
    <property type="entry name" value="PmbA_TldD_1st"/>
    <property type="match status" value="1"/>
</dbReference>
<evidence type="ECO:0000313" key="9">
    <source>
        <dbReference type="Proteomes" id="UP000663929"/>
    </source>
</evidence>
<proteinExistence type="inferred from homology"/>